<dbReference type="InterPro" id="IPR009609">
    <property type="entry name" value="Phosphonate_metab_PhnG"/>
</dbReference>
<comment type="caution">
    <text evidence="1">The sequence shown here is derived from an EMBL/GenBank/DDBJ whole genome shotgun (WGS) entry which is preliminary data.</text>
</comment>
<dbReference type="PATRIC" id="fig|1121307.3.peg.1388"/>
<dbReference type="Proteomes" id="UP000036756">
    <property type="component" value="Unassembled WGS sequence"/>
</dbReference>
<sequence length="136" mass="15629">MRINKNQMFKILSAATLEEVERISSIISRKYLVKVIKPAHKTLVMARIRKSYEPSLFYLGEVLGCECIVEVNGARGIALIEGDDFDKTTFIAIIDAALNLGVRESQEIHERMNKLYEKQIKSELRNTHKFGFIDRL</sequence>
<name>A0A0J8D793_CLOCY</name>
<dbReference type="OrthoDB" id="3182891at2"/>
<dbReference type="EMBL" id="LFVU01000026">
    <property type="protein sequence ID" value="KMT21767.1"/>
    <property type="molecule type" value="Genomic_DNA"/>
</dbReference>
<keyword evidence="2" id="KW-1185">Reference proteome</keyword>
<evidence type="ECO:0008006" key="3">
    <source>
        <dbReference type="Google" id="ProtNLM"/>
    </source>
</evidence>
<dbReference type="GO" id="GO:0019634">
    <property type="term" value="P:organic phosphonate metabolic process"/>
    <property type="evidence" value="ECO:0007669"/>
    <property type="project" value="InterPro"/>
</dbReference>
<reference evidence="1 2" key="1">
    <citation type="submission" date="2015-06" db="EMBL/GenBank/DDBJ databases">
        <title>Draft genome sequence of the purine-degrading Clostridium cylindrosporum HC-1 (DSM 605).</title>
        <authorList>
            <person name="Poehlein A."/>
            <person name="Schiel-Bengelsdorf B."/>
            <person name="Bengelsdorf F."/>
            <person name="Daniel R."/>
            <person name="Duerre P."/>
        </authorList>
    </citation>
    <scope>NUCLEOTIDE SEQUENCE [LARGE SCALE GENOMIC DNA]</scope>
    <source>
        <strain evidence="1 2">DSM 605</strain>
    </source>
</reference>
<dbReference type="AlphaFoldDB" id="A0A0J8D793"/>
<organism evidence="1 2">
    <name type="scientific">Clostridium cylindrosporum DSM 605</name>
    <dbReference type="NCBI Taxonomy" id="1121307"/>
    <lineage>
        <taxon>Bacteria</taxon>
        <taxon>Bacillati</taxon>
        <taxon>Bacillota</taxon>
        <taxon>Clostridia</taxon>
        <taxon>Eubacteriales</taxon>
        <taxon>Clostridiaceae</taxon>
        <taxon>Clostridium</taxon>
    </lineage>
</organism>
<accession>A0A0J8D793</accession>
<protein>
    <recommendedName>
        <fullName evidence="3">Phosphonate C-P lyase system protein PhnG</fullName>
    </recommendedName>
</protein>
<dbReference type="STRING" id="1121307.CLCY_3c00340"/>
<gene>
    <name evidence="1" type="ORF">CLCY_3c00340</name>
</gene>
<dbReference type="RefSeq" id="WP_048570428.1">
    <property type="nucleotide sequence ID" value="NZ_LFVU01000026.1"/>
</dbReference>
<evidence type="ECO:0000313" key="2">
    <source>
        <dbReference type="Proteomes" id="UP000036756"/>
    </source>
</evidence>
<proteinExistence type="predicted"/>
<dbReference type="GO" id="GO:0015716">
    <property type="term" value="P:organic phosphonate transport"/>
    <property type="evidence" value="ECO:0007669"/>
    <property type="project" value="InterPro"/>
</dbReference>
<dbReference type="Pfam" id="PF06754">
    <property type="entry name" value="PhnG"/>
    <property type="match status" value="1"/>
</dbReference>
<evidence type="ECO:0000313" key="1">
    <source>
        <dbReference type="EMBL" id="KMT21767.1"/>
    </source>
</evidence>